<reference evidence="1" key="1">
    <citation type="submission" date="2020-10" db="EMBL/GenBank/DDBJ databases">
        <title>ChiBAC.</title>
        <authorList>
            <person name="Zenner C."/>
            <person name="Hitch T.C.A."/>
            <person name="Clavel T."/>
        </authorList>
    </citation>
    <scope>NUCLEOTIDE SEQUENCE</scope>
    <source>
        <strain evidence="1">DSM 107454</strain>
    </source>
</reference>
<proteinExistence type="predicted"/>
<keyword evidence="2" id="KW-1185">Reference proteome</keyword>
<dbReference type="AlphaFoldDB" id="A0A9D5RBK6"/>
<protein>
    <recommendedName>
        <fullName evidence="3">Carboxypeptidase regulatory-like domain-containing protein</fullName>
    </recommendedName>
</protein>
<gene>
    <name evidence="1" type="ORF">INF28_06575</name>
</gene>
<accession>A0A9D5RBK6</accession>
<name>A0A9D5RBK6_9FIRM</name>
<organism evidence="1 2">
    <name type="scientific">Ructibacterium gallinarum</name>
    <dbReference type="NCBI Taxonomy" id="2779355"/>
    <lineage>
        <taxon>Bacteria</taxon>
        <taxon>Bacillati</taxon>
        <taxon>Bacillota</taxon>
        <taxon>Clostridia</taxon>
        <taxon>Eubacteriales</taxon>
        <taxon>Oscillospiraceae</taxon>
        <taxon>Ructibacterium</taxon>
    </lineage>
</organism>
<evidence type="ECO:0000313" key="1">
    <source>
        <dbReference type="EMBL" id="MBE5040123.1"/>
    </source>
</evidence>
<evidence type="ECO:0000313" key="2">
    <source>
        <dbReference type="Proteomes" id="UP000806542"/>
    </source>
</evidence>
<comment type="caution">
    <text evidence="1">The sequence shown here is derived from an EMBL/GenBank/DDBJ whole genome shotgun (WGS) entry which is preliminary data.</text>
</comment>
<dbReference type="EMBL" id="JADCKB010000011">
    <property type="protein sequence ID" value="MBE5040123.1"/>
    <property type="molecule type" value="Genomic_DNA"/>
</dbReference>
<dbReference type="Proteomes" id="UP000806542">
    <property type="component" value="Unassembled WGS sequence"/>
</dbReference>
<evidence type="ECO:0008006" key="3">
    <source>
        <dbReference type="Google" id="ProtNLM"/>
    </source>
</evidence>
<dbReference type="RefSeq" id="WP_226392673.1">
    <property type="nucleotide sequence ID" value="NZ_JADCKB010000011.1"/>
</dbReference>
<sequence length="164" mass="17905">MNEQYHQFNEMLMQKLNPTPELSFENQDSVSVFSDIAENMGQGNLLVQVTLAKAAIPIEGAKVTVTDSSGNVVARAITDQSGRTEQIPLPAPSAEYSQNPGGTVRPYSIYNIQVAYPGYYVEDAVNVPIFDKVNSIQPIPLEPLPDGTDPEEKIIVNEAQTPNL</sequence>